<accession>A0A1R2CCX7</accession>
<dbReference type="EMBL" id="MPUH01000192">
    <property type="protein sequence ID" value="OMJ86868.1"/>
    <property type="molecule type" value="Genomic_DNA"/>
</dbReference>
<evidence type="ECO:0000313" key="2">
    <source>
        <dbReference type="Proteomes" id="UP000187209"/>
    </source>
</evidence>
<organism evidence="1 2">
    <name type="scientific">Stentor coeruleus</name>
    <dbReference type="NCBI Taxonomy" id="5963"/>
    <lineage>
        <taxon>Eukaryota</taxon>
        <taxon>Sar</taxon>
        <taxon>Alveolata</taxon>
        <taxon>Ciliophora</taxon>
        <taxon>Postciliodesmatophora</taxon>
        <taxon>Heterotrichea</taxon>
        <taxon>Heterotrichida</taxon>
        <taxon>Stentoridae</taxon>
        <taxon>Stentor</taxon>
    </lineage>
</organism>
<evidence type="ECO:0000313" key="1">
    <source>
        <dbReference type="EMBL" id="OMJ86868.1"/>
    </source>
</evidence>
<name>A0A1R2CCX7_9CILI</name>
<keyword evidence="2" id="KW-1185">Reference proteome</keyword>
<gene>
    <name evidence="1" type="ORF">SteCoe_11499</name>
</gene>
<proteinExistence type="predicted"/>
<dbReference type="Proteomes" id="UP000187209">
    <property type="component" value="Unassembled WGS sequence"/>
</dbReference>
<dbReference type="AlphaFoldDB" id="A0A1R2CCX7"/>
<comment type="caution">
    <text evidence="1">The sequence shown here is derived from an EMBL/GenBank/DDBJ whole genome shotgun (WGS) entry which is preliminary data.</text>
</comment>
<sequence length="103" mass="11310">MGCCVFLPSEIKAAEFVNENNILGDEGSSSKFNELSLSSESESPPLKEWLEYKKYKSLTESTDAFSSFCCSGNKKIGGLRTCTNQGSIVDSFYVALPNSFLQK</sequence>
<reference evidence="1 2" key="1">
    <citation type="submission" date="2016-11" db="EMBL/GenBank/DDBJ databases">
        <title>The macronuclear genome of Stentor coeruleus: a giant cell with tiny introns.</title>
        <authorList>
            <person name="Slabodnick M."/>
            <person name="Ruby J.G."/>
            <person name="Reiff S.B."/>
            <person name="Swart E.C."/>
            <person name="Gosai S."/>
            <person name="Prabakaran S."/>
            <person name="Witkowska E."/>
            <person name="Larue G.E."/>
            <person name="Fisher S."/>
            <person name="Freeman R.M."/>
            <person name="Gunawardena J."/>
            <person name="Chu W."/>
            <person name="Stover N.A."/>
            <person name="Gregory B.D."/>
            <person name="Nowacki M."/>
            <person name="Derisi J."/>
            <person name="Roy S.W."/>
            <person name="Marshall W.F."/>
            <person name="Sood P."/>
        </authorList>
    </citation>
    <scope>NUCLEOTIDE SEQUENCE [LARGE SCALE GENOMIC DNA]</scope>
    <source>
        <strain evidence="1">WM001</strain>
    </source>
</reference>
<protein>
    <submittedName>
        <fullName evidence="1">Uncharacterized protein</fullName>
    </submittedName>
</protein>